<accession>A0A3S2TTY2</accession>
<evidence type="ECO:0000313" key="2">
    <source>
        <dbReference type="Proteomes" id="UP000288024"/>
    </source>
</evidence>
<dbReference type="Proteomes" id="UP000288024">
    <property type="component" value="Unassembled WGS sequence"/>
</dbReference>
<dbReference type="RefSeq" id="WP_127738518.1">
    <property type="nucleotide sequence ID" value="NZ_RZTZ01000004.1"/>
</dbReference>
<reference evidence="1 2" key="1">
    <citation type="submission" date="2019-01" db="EMBL/GenBank/DDBJ databases">
        <title>Bacillus sp. M5HDSG1-1, whole genome shotgun sequence.</title>
        <authorList>
            <person name="Tuo L."/>
        </authorList>
    </citation>
    <scope>NUCLEOTIDE SEQUENCE [LARGE SCALE GENOMIC DNA]</scope>
    <source>
        <strain evidence="1 2">M5HDSG1-1</strain>
    </source>
</reference>
<dbReference type="AlphaFoldDB" id="A0A3S2TTY2"/>
<organism evidence="1 2">
    <name type="scientific">Niallia taxi</name>
    <dbReference type="NCBI Taxonomy" id="2499688"/>
    <lineage>
        <taxon>Bacteria</taxon>
        <taxon>Bacillati</taxon>
        <taxon>Bacillota</taxon>
        <taxon>Bacilli</taxon>
        <taxon>Bacillales</taxon>
        <taxon>Bacillaceae</taxon>
        <taxon>Niallia</taxon>
    </lineage>
</organism>
<dbReference type="EMBL" id="RZTZ01000004">
    <property type="protein sequence ID" value="RVT62567.1"/>
    <property type="molecule type" value="Genomic_DNA"/>
</dbReference>
<gene>
    <name evidence="1" type="ORF">EM808_12335</name>
</gene>
<evidence type="ECO:0000313" key="1">
    <source>
        <dbReference type="EMBL" id="RVT62567.1"/>
    </source>
</evidence>
<keyword evidence="2" id="KW-1185">Reference proteome</keyword>
<sequence length="68" mass="7988">MNYNQNHKIAQITPKTLVIGIDDIAKHHHVARAQDWEASSSNKYKEKTNLILVINESWFFLWLLHGFI</sequence>
<name>A0A3S2TTY2_9BACI</name>
<comment type="caution">
    <text evidence="1">The sequence shown here is derived from an EMBL/GenBank/DDBJ whole genome shotgun (WGS) entry which is preliminary data.</text>
</comment>
<protein>
    <submittedName>
        <fullName evidence="1">Uncharacterized protein</fullName>
    </submittedName>
</protein>
<proteinExistence type="predicted"/>